<proteinExistence type="predicted"/>
<protein>
    <submittedName>
        <fullName evidence="1">Uncharacterized protein</fullName>
    </submittedName>
</protein>
<dbReference type="Proteomes" id="UP000613582">
    <property type="component" value="Unassembled WGS sequence"/>
</dbReference>
<evidence type="ECO:0000313" key="2">
    <source>
        <dbReference type="Proteomes" id="UP000613582"/>
    </source>
</evidence>
<reference evidence="1" key="2">
    <citation type="submission" date="2020-09" db="EMBL/GenBank/DDBJ databases">
        <authorList>
            <person name="Sun Q."/>
            <person name="Zhou Y."/>
        </authorList>
    </citation>
    <scope>NUCLEOTIDE SEQUENCE</scope>
    <source>
        <strain evidence="1">CGMCC 1.12921</strain>
    </source>
</reference>
<dbReference type="RefSeq" id="WP_188158466.1">
    <property type="nucleotide sequence ID" value="NZ_BMGH01000001.1"/>
</dbReference>
<evidence type="ECO:0000313" key="1">
    <source>
        <dbReference type="EMBL" id="GGD11998.1"/>
    </source>
</evidence>
<dbReference type="EMBL" id="BMGH01000001">
    <property type="protein sequence ID" value="GGD11998.1"/>
    <property type="molecule type" value="Genomic_DNA"/>
</dbReference>
<dbReference type="AlphaFoldDB" id="A0A8J2V372"/>
<organism evidence="1 2">
    <name type="scientific">Aquisalinus flavus</name>
    <dbReference type="NCBI Taxonomy" id="1526572"/>
    <lineage>
        <taxon>Bacteria</taxon>
        <taxon>Pseudomonadati</taxon>
        <taxon>Pseudomonadota</taxon>
        <taxon>Alphaproteobacteria</taxon>
        <taxon>Parvularculales</taxon>
        <taxon>Parvularculaceae</taxon>
        <taxon>Aquisalinus</taxon>
    </lineage>
</organism>
<name>A0A8J2V372_9PROT</name>
<keyword evidence="2" id="KW-1185">Reference proteome</keyword>
<comment type="caution">
    <text evidence="1">The sequence shown here is derived from an EMBL/GenBank/DDBJ whole genome shotgun (WGS) entry which is preliminary data.</text>
</comment>
<reference evidence="1" key="1">
    <citation type="journal article" date="2014" name="Int. J. Syst. Evol. Microbiol.">
        <title>Complete genome sequence of Corynebacterium casei LMG S-19264T (=DSM 44701T), isolated from a smear-ripened cheese.</title>
        <authorList>
            <consortium name="US DOE Joint Genome Institute (JGI-PGF)"/>
            <person name="Walter F."/>
            <person name="Albersmeier A."/>
            <person name="Kalinowski J."/>
            <person name="Ruckert C."/>
        </authorList>
    </citation>
    <scope>NUCLEOTIDE SEQUENCE</scope>
    <source>
        <strain evidence="1">CGMCC 1.12921</strain>
    </source>
</reference>
<accession>A0A8J2V372</accession>
<sequence>MWRCNPASVTKGSERVLCGEFWFDFGDTSFPDENWLDFVSPVFGWWCAEFDRLKDTGKAEFEFMDSPCAISAVSQKQDVSLVGFWSGERRASCQMPVSDFQAGFVKILIAFEDACRDANFQQDAEWLQDLRVRYFGK</sequence>
<gene>
    <name evidence="1" type="ORF">GCM10011342_21020</name>
</gene>